<sequence length="1191" mass="127751">MATALIDGDPRRIGEYWLAGRLGAGGQGVVYEAYAEDGRRVAIKVLHGDPADDPDLRDRFGREATAARRVASFCTAAVLAADLDGPRPYIVSEYIEGLSLRQAVTGGHRFTGGELHRLATAIATALTAIHDAGVIHRDLKPDNVLIGADGPRVIDFGIARTLDMSLTATGLVTGTPTYMAPEVFTGRRAGAPADVFAWGGVVLFAATGEDPFHAESLGGVMHRVLSVDPDLSVLPPPLRPLLSAALSKDPLQRPTARTLLLALVSGDGRLDTARLLAEGSREAARITAPADDPALGTLAEQAYALLSPAERETVPEVFLRLVTVDEHGDVVTRRADLAEFTEGRALHETAAVNRVLEVFGHLLTREGRQVRPASPALPHAWPRLREWIEADRDGLAVHRRILDAARRWDAAGRRDGDLLQGAALEDALRWAAGPRGHITLTPAERGFLETGAALNRRRARRAGLISTCLGVLLAVSLGAGVFAVRQGTLADARNERITQQRDQAQAVQAATLTGQARDTDPRLATLLSVAAWRLDPSPRSRAALTASLVQRETGMFRDPVSAADVHRRLSRDGRTLVSVSGDAARLWDVRAGRRAGGITRLGLAGEPVLDIALGPTGRTLLVLTARSARVWDLRTGEAGRTWRFPKELDPEAGYSIAADFGTVERYALVTVDERLYVWDLRTGARAVMRNPWNRAMSPTGTSMYALSSDGRSLLRYGLPTLRVQGGGIPLPEPCNDCHFPAAVSPDGRRVALPYGRRLDLFDLTERVPSPLGGEHGLWNQGIVAFSANGRLVASANEKTIQIWRVGDARLITTLPVRGYKEVDKDDFPLITFDPDGRFLRYLVGDRVFSLDLTGLPTTAPKEQLSQGRLSPDGRLALTSQSEDDVVLRNTRDGRPVGSPLAARDGEGSLSGMAFSPDGRLAAIGRYRGGITVMDTATWKPLGAVHAWKDGYDPEIMAFSPDGTRLAVGLSGVLAGRPEEYGVQVWDWKAGRLLWNADLGEVGALTFSPDGARLAVASDEGRILDAATGKPLGDAFDGAGRGFRILQMFFARRGKALATVDSRSHLTLWDVATHRPIAPAARGKLTSSQAAAYSPREDVAAAITDGGRVQLFDLAAGASLGTLEATQEVLSTAFTADGSTLLVLDRDGAVHRWTVSADSLAKAACARAGRTLTRAEWRANLPETPYRDVCAS</sequence>
<reference evidence="7" key="1">
    <citation type="journal article" date="2019" name="Int. J. Syst. Evol. Microbiol.">
        <title>The Global Catalogue of Microorganisms (GCM) 10K type strain sequencing project: providing services to taxonomists for standard genome sequencing and annotation.</title>
        <authorList>
            <consortium name="The Broad Institute Genomics Platform"/>
            <consortium name="The Broad Institute Genome Sequencing Center for Infectious Disease"/>
            <person name="Wu L."/>
            <person name="Ma J."/>
        </authorList>
    </citation>
    <scope>NUCLEOTIDE SEQUENCE [LARGE SCALE GENOMIC DNA]</scope>
    <source>
        <strain evidence="7">JCM 3115</strain>
    </source>
</reference>
<evidence type="ECO:0000256" key="3">
    <source>
        <dbReference type="ARBA" id="ARBA00022777"/>
    </source>
</evidence>
<dbReference type="CDD" id="cd14014">
    <property type="entry name" value="STKc_PknB_like"/>
    <property type="match status" value="1"/>
</dbReference>
<keyword evidence="4" id="KW-0067">ATP-binding</keyword>
<evidence type="ECO:0000256" key="2">
    <source>
        <dbReference type="ARBA" id="ARBA00022741"/>
    </source>
</evidence>
<dbReference type="InterPro" id="IPR011044">
    <property type="entry name" value="Quino_amine_DH_bsu"/>
</dbReference>
<dbReference type="PROSITE" id="PS50011">
    <property type="entry name" value="PROTEIN_KINASE_DOM"/>
    <property type="match status" value="1"/>
</dbReference>
<dbReference type="InterPro" id="IPR011009">
    <property type="entry name" value="Kinase-like_dom_sf"/>
</dbReference>
<accession>A0ABQ2R1S2</accession>
<keyword evidence="1" id="KW-0808">Transferase</keyword>
<dbReference type="SUPFAM" id="SSF50998">
    <property type="entry name" value="Quinoprotein alcohol dehydrogenase-like"/>
    <property type="match status" value="1"/>
</dbReference>
<keyword evidence="3" id="KW-0418">Kinase</keyword>
<dbReference type="PANTHER" id="PTHR43289">
    <property type="entry name" value="MITOGEN-ACTIVATED PROTEIN KINASE KINASE KINASE 20-RELATED"/>
    <property type="match status" value="1"/>
</dbReference>
<evidence type="ECO:0000259" key="5">
    <source>
        <dbReference type="PROSITE" id="PS50011"/>
    </source>
</evidence>
<dbReference type="InterPro" id="IPR011047">
    <property type="entry name" value="Quinoprotein_ADH-like_sf"/>
</dbReference>
<dbReference type="PROSITE" id="PS00108">
    <property type="entry name" value="PROTEIN_KINASE_ST"/>
    <property type="match status" value="1"/>
</dbReference>
<dbReference type="Gene3D" id="1.10.510.10">
    <property type="entry name" value="Transferase(Phosphotransferase) domain 1"/>
    <property type="match status" value="1"/>
</dbReference>
<dbReference type="InterPro" id="IPR015943">
    <property type="entry name" value="WD40/YVTN_repeat-like_dom_sf"/>
</dbReference>
<comment type="caution">
    <text evidence="6">The sequence shown here is derived from an EMBL/GenBank/DDBJ whole genome shotgun (WGS) entry which is preliminary data.</text>
</comment>
<dbReference type="InterPro" id="IPR008271">
    <property type="entry name" value="Ser/Thr_kinase_AS"/>
</dbReference>
<dbReference type="PANTHER" id="PTHR43289:SF34">
    <property type="entry name" value="SERINE_THREONINE-PROTEIN KINASE YBDM-RELATED"/>
    <property type="match status" value="1"/>
</dbReference>
<dbReference type="Pfam" id="PF20703">
    <property type="entry name" value="nSTAND1"/>
    <property type="match status" value="1"/>
</dbReference>
<evidence type="ECO:0000313" key="6">
    <source>
        <dbReference type="EMBL" id="GGQ05589.1"/>
    </source>
</evidence>
<name>A0ABQ2R1S2_9ACTN</name>
<evidence type="ECO:0000256" key="1">
    <source>
        <dbReference type="ARBA" id="ARBA00022679"/>
    </source>
</evidence>
<evidence type="ECO:0000313" key="7">
    <source>
        <dbReference type="Proteomes" id="UP000611554"/>
    </source>
</evidence>
<keyword evidence="2" id="KW-0547">Nucleotide-binding</keyword>
<dbReference type="SUPFAM" id="SSF50969">
    <property type="entry name" value="YVTN repeat-like/Quinoprotein amine dehydrogenase"/>
    <property type="match status" value="1"/>
</dbReference>
<dbReference type="SMART" id="SM00220">
    <property type="entry name" value="S_TKc"/>
    <property type="match status" value="1"/>
</dbReference>
<dbReference type="RefSeq" id="WP_189247961.1">
    <property type="nucleotide sequence ID" value="NZ_BMQJ01000009.1"/>
</dbReference>
<keyword evidence="7" id="KW-1185">Reference proteome</keyword>
<organism evidence="6 7">
    <name type="scientific">Streptosporangium pseudovulgare</name>
    <dbReference type="NCBI Taxonomy" id="35765"/>
    <lineage>
        <taxon>Bacteria</taxon>
        <taxon>Bacillati</taxon>
        <taxon>Actinomycetota</taxon>
        <taxon>Actinomycetes</taxon>
        <taxon>Streptosporangiales</taxon>
        <taxon>Streptosporangiaceae</taxon>
        <taxon>Streptosporangium</taxon>
    </lineage>
</organism>
<dbReference type="Proteomes" id="UP000611554">
    <property type="component" value="Unassembled WGS sequence"/>
</dbReference>
<feature type="domain" description="Protein kinase" evidence="5">
    <location>
        <begin position="16"/>
        <end position="270"/>
    </location>
</feature>
<dbReference type="EMBL" id="BMQJ01000009">
    <property type="protein sequence ID" value="GGQ05589.1"/>
    <property type="molecule type" value="Genomic_DNA"/>
</dbReference>
<dbReference type="InterPro" id="IPR000719">
    <property type="entry name" value="Prot_kinase_dom"/>
</dbReference>
<gene>
    <name evidence="6" type="ORF">GCM10010140_39870</name>
</gene>
<dbReference type="SUPFAM" id="SSF56112">
    <property type="entry name" value="Protein kinase-like (PK-like)"/>
    <property type="match status" value="1"/>
</dbReference>
<dbReference type="Pfam" id="PF00069">
    <property type="entry name" value="Pkinase"/>
    <property type="match status" value="1"/>
</dbReference>
<evidence type="ECO:0000256" key="4">
    <source>
        <dbReference type="ARBA" id="ARBA00022840"/>
    </source>
</evidence>
<protein>
    <recommendedName>
        <fullName evidence="5">Protein kinase domain-containing protein</fullName>
    </recommendedName>
</protein>
<dbReference type="Gene3D" id="3.30.200.20">
    <property type="entry name" value="Phosphorylase Kinase, domain 1"/>
    <property type="match status" value="1"/>
</dbReference>
<dbReference type="Gene3D" id="2.130.10.10">
    <property type="entry name" value="YVTN repeat-like/Quinoprotein amine dehydrogenase"/>
    <property type="match status" value="4"/>
</dbReference>
<dbReference type="InterPro" id="IPR049052">
    <property type="entry name" value="nSTAND1"/>
</dbReference>
<proteinExistence type="predicted"/>